<protein>
    <submittedName>
        <fullName evidence="1">Uncharacterized protein</fullName>
    </submittedName>
</protein>
<dbReference type="EMBL" id="JAAKZW010000296">
    <property type="protein sequence ID" value="NGO81225.1"/>
    <property type="molecule type" value="Genomic_DNA"/>
</dbReference>
<evidence type="ECO:0000313" key="1">
    <source>
        <dbReference type="EMBL" id="NGO81225.1"/>
    </source>
</evidence>
<sequence>MRPRSWALIAVLVAVLLSLAYVSREREARGASTAQAPAGPVPRVCREYPELPDSMRAPTAVPPAEPWLSVGGHGWTSDGPNGGDKGHFTAYGTLHAGAHPLVVDEPFAPSGVELTVCAPHGGGVLFARGEMTPRVEHGPRVKGGERRIGAGGMLHFSVRMSLPSREAEKLDSVPPLSNDERDYPVVVLEARVPGLKEPLRAASCDAVCRDSGLEEA</sequence>
<reference evidence="1 2" key="1">
    <citation type="submission" date="2020-02" db="EMBL/GenBank/DDBJ databases">
        <title>Whole-genome analyses of novel actinobacteria.</title>
        <authorList>
            <person name="Sahin N."/>
            <person name="Tokatli A."/>
        </authorList>
    </citation>
    <scope>NUCLEOTIDE SEQUENCE [LARGE SCALE GENOMIC DNA]</scope>
    <source>
        <strain evidence="1 2">YC504</strain>
    </source>
</reference>
<gene>
    <name evidence="1" type="ORF">G6045_37015</name>
</gene>
<name>A0A6G4XUH6_9ACTN</name>
<dbReference type="Proteomes" id="UP000481109">
    <property type="component" value="Unassembled WGS sequence"/>
</dbReference>
<evidence type="ECO:0000313" key="2">
    <source>
        <dbReference type="Proteomes" id="UP000481109"/>
    </source>
</evidence>
<dbReference type="RefSeq" id="WP_165336626.1">
    <property type="nucleotide sequence ID" value="NZ_JAAKZW010000296.1"/>
</dbReference>
<comment type="caution">
    <text evidence="1">The sequence shown here is derived from an EMBL/GenBank/DDBJ whole genome shotgun (WGS) entry which is preliminary data.</text>
</comment>
<accession>A0A6G4XUH6</accession>
<keyword evidence="2" id="KW-1185">Reference proteome</keyword>
<organism evidence="1 2">
    <name type="scientific">Streptomyces mesophilus</name>
    <dbReference type="NCBI Taxonomy" id="1775132"/>
    <lineage>
        <taxon>Bacteria</taxon>
        <taxon>Bacillati</taxon>
        <taxon>Actinomycetota</taxon>
        <taxon>Actinomycetes</taxon>
        <taxon>Kitasatosporales</taxon>
        <taxon>Streptomycetaceae</taxon>
        <taxon>Streptomyces</taxon>
    </lineage>
</organism>
<dbReference type="AlphaFoldDB" id="A0A6G4XUH6"/>
<proteinExistence type="predicted"/>